<evidence type="ECO:0000256" key="4">
    <source>
        <dbReference type="ARBA" id="ARBA00022475"/>
    </source>
</evidence>
<evidence type="ECO:0000256" key="7">
    <source>
        <dbReference type="ARBA" id="ARBA00022779"/>
    </source>
</evidence>
<proteinExistence type="inferred from homology"/>
<dbReference type="GO" id="GO:0006935">
    <property type="term" value="P:chemotaxis"/>
    <property type="evidence" value="ECO:0007669"/>
    <property type="project" value="UniProtKB-KW"/>
</dbReference>
<evidence type="ECO:0000256" key="6">
    <source>
        <dbReference type="ARBA" id="ARBA00022692"/>
    </source>
</evidence>
<evidence type="ECO:0000256" key="11">
    <source>
        <dbReference type="SAM" id="MobiDB-lite"/>
    </source>
</evidence>
<sequence>MSKPLQTKDAKPKEENNTKKPLGNVNTNVMIIANTVVTIVILAIFMVIMYSLFDNMITNKISAFHSPDEQIEEVENVEDERGILLDLGDFILNLADITPRRYLKVNVAMELSKTQEEIEMLNSTQKSSGGHGSAPTDPMESIATEMEQYKPAIRDAIISVMSNKTSDELSSATGKELAKEEIKEMVNTVFNGQREVMRVSFGQFIIQ</sequence>
<dbReference type="InterPro" id="IPR005503">
    <property type="entry name" value="FliL"/>
</dbReference>
<comment type="subcellular location">
    <subcellularLocation>
        <location evidence="2">Cell membrane</location>
        <topology evidence="2">Single-pass membrane protein</topology>
    </subcellularLocation>
</comment>
<keyword evidence="12" id="KW-0966">Cell projection</keyword>
<evidence type="ECO:0000256" key="8">
    <source>
        <dbReference type="ARBA" id="ARBA00022989"/>
    </source>
</evidence>
<dbReference type="AlphaFoldDB" id="A0A9D1FJN5"/>
<evidence type="ECO:0000313" key="12">
    <source>
        <dbReference type="EMBL" id="HIS74425.1"/>
    </source>
</evidence>
<keyword evidence="4 10" id="KW-1003">Cell membrane</keyword>
<dbReference type="Pfam" id="PF03748">
    <property type="entry name" value="FliL"/>
    <property type="match status" value="1"/>
</dbReference>
<feature type="compositionally biased region" description="Basic and acidic residues" evidence="11">
    <location>
        <begin position="1"/>
        <end position="18"/>
    </location>
</feature>
<keyword evidence="12" id="KW-0969">Cilium</keyword>
<keyword evidence="12" id="KW-0282">Flagellum</keyword>
<comment type="caution">
    <text evidence="12">The sequence shown here is derived from an EMBL/GenBank/DDBJ whole genome shotgun (WGS) entry which is preliminary data.</text>
</comment>
<protein>
    <recommendedName>
        <fullName evidence="10">Flagellar protein FliL</fullName>
    </recommendedName>
</protein>
<evidence type="ECO:0000256" key="10">
    <source>
        <dbReference type="RuleBase" id="RU364125"/>
    </source>
</evidence>
<dbReference type="PANTHER" id="PTHR35091:SF2">
    <property type="entry name" value="FLAGELLAR PROTEIN FLIL"/>
    <property type="match status" value="1"/>
</dbReference>
<dbReference type="Proteomes" id="UP000886865">
    <property type="component" value="Unassembled WGS sequence"/>
</dbReference>
<organism evidence="12 13">
    <name type="scientific">Candidatus Galligastranaerophilus intestinavium</name>
    <dbReference type="NCBI Taxonomy" id="2840836"/>
    <lineage>
        <taxon>Bacteria</taxon>
        <taxon>Candidatus Galligastranaerophilus</taxon>
    </lineage>
</organism>
<evidence type="ECO:0000256" key="5">
    <source>
        <dbReference type="ARBA" id="ARBA00022500"/>
    </source>
</evidence>
<keyword evidence="6 10" id="KW-0812">Transmembrane</keyword>
<feature type="region of interest" description="Disordered" evidence="11">
    <location>
        <begin position="1"/>
        <end position="21"/>
    </location>
</feature>
<accession>A0A9D1FJN5</accession>
<feature type="transmembrane region" description="Helical" evidence="10">
    <location>
        <begin position="29"/>
        <end position="53"/>
    </location>
</feature>
<reference evidence="12" key="2">
    <citation type="journal article" date="2021" name="PeerJ">
        <title>Extensive microbial diversity within the chicken gut microbiome revealed by metagenomics and culture.</title>
        <authorList>
            <person name="Gilroy R."/>
            <person name="Ravi A."/>
            <person name="Getino M."/>
            <person name="Pursley I."/>
            <person name="Horton D.L."/>
            <person name="Alikhan N.F."/>
            <person name="Baker D."/>
            <person name="Gharbi K."/>
            <person name="Hall N."/>
            <person name="Watson M."/>
            <person name="Adriaenssens E.M."/>
            <person name="Foster-Nyarko E."/>
            <person name="Jarju S."/>
            <person name="Secka A."/>
            <person name="Antonio M."/>
            <person name="Oren A."/>
            <person name="Chaudhuri R.R."/>
            <person name="La Ragione R."/>
            <person name="Hildebrand F."/>
            <person name="Pallen M.J."/>
        </authorList>
    </citation>
    <scope>NUCLEOTIDE SEQUENCE</scope>
    <source>
        <strain evidence="12">CHK152-2871</strain>
    </source>
</reference>
<dbReference type="PANTHER" id="PTHR35091">
    <property type="entry name" value="FLAGELLAR PROTEIN FLIL"/>
    <property type="match status" value="1"/>
</dbReference>
<keyword evidence="5 10" id="KW-0145">Chemotaxis</keyword>
<reference evidence="12" key="1">
    <citation type="submission" date="2020-10" db="EMBL/GenBank/DDBJ databases">
        <authorList>
            <person name="Gilroy R."/>
        </authorList>
    </citation>
    <scope>NUCLEOTIDE SEQUENCE</scope>
    <source>
        <strain evidence="12">CHK152-2871</strain>
    </source>
</reference>
<keyword evidence="8 10" id="KW-1133">Transmembrane helix</keyword>
<evidence type="ECO:0000256" key="2">
    <source>
        <dbReference type="ARBA" id="ARBA00004162"/>
    </source>
</evidence>
<evidence type="ECO:0000313" key="13">
    <source>
        <dbReference type="Proteomes" id="UP000886865"/>
    </source>
</evidence>
<evidence type="ECO:0000256" key="9">
    <source>
        <dbReference type="ARBA" id="ARBA00023136"/>
    </source>
</evidence>
<dbReference type="GO" id="GO:0005886">
    <property type="term" value="C:plasma membrane"/>
    <property type="evidence" value="ECO:0007669"/>
    <property type="project" value="UniProtKB-SubCell"/>
</dbReference>
<evidence type="ECO:0000256" key="1">
    <source>
        <dbReference type="ARBA" id="ARBA00002254"/>
    </source>
</evidence>
<comment type="function">
    <text evidence="1 10">Controls the rotational direction of flagella during chemotaxis.</text>
</comment>
<name>A0A9D1FJN5_9BACT</name>
<comment type="similarity">
    <text evidence="3 10">Belongs to the FliL family.</text>
</comment>
<dbReference type="GO" id="GO:0009425">
    <property type="term" value="C:bacterial-type flagellum basal body"/>
    <property type="evidence" value="ECO:0007669"/>
    <property type="project" value="InterPro"/>
</dbReference>
<keyword evidence="7 10" id="KW-0283">Flagellar rotation</keyword>
<keyword evidence="9 10" id="KW-0472">Membrane</keyword>
<gene>
    <name evidence="12" type="ORF">IAA86_05355</name>
</gene>
<dbReference type="GO" id="GO:0071978">
    <property type="term" value="P:bacterial-type flagellum-dependent swarming motility"/>
    <property type="evidence" value="ECO:0007669"/>
    <property type="project" value="TreeGrafter"/>
</dbReference>
<evidence type="ECO:0000256" key="3">
    <source>
        <dbReference type="ARBA" id="ARBA00008281"/>
    </source>
</evidence>
<dbReference type="EMBL" id="DVJQ01000046">
    <property type="protein sequence ID" value="HIS74425.1"/>
    <property type="molecule type" value="Genomic_DNA"/>
</dbReference>